<feature type="transmembrane region" description="Helical" evidence="1">
    <location>
        <begin position="30"/>
        <end position="48"/>
    </location>
</feature>
<proteinExistence type="predicted"/>
<name>A0ABR6X137_9BURK</name>
<protein>
    <recommendedName>
        <fullName evidence="4">Transmembrane protein</fullName>
    </recommendedName>
</protein>
<dbReference type="Proteomes" id="UP000648257">
    <property type="component" value="Unassembled WGS sequence"/>
</dbReference>
<dbReference type="RefSeq" id="WP_186921698.1">
    <property type="nucleotide sequence ID" value="NZ_JACOFW010000003.1"/>
</dbReference>
<reference evidence="2 3" key="1">
    <citation type="submission" date="2020-08" db="EMBL/GenBank/DDBJ databases">
        <title>Novel species isolated from subtropical streams in China.</title>
        <authorList>
            <person name="Lu H."/>
        </authorList>
    </citation>
    <scope>NUCLEOTIDE SEQUENCE [LARGE SCALE GENOMIC DNA]</scope>
    <source>
        <strain evidence="2 3">KACC 16656</strain>
    </source>
</reference>
<keyword evidence="1" id="KW-0472">Membrane</keyword>
<dbReference type="EMBL" id="JACOFW010000003">
    <property type="protein sequence ID" value="MBC3806617.1"/>
    <property type="molecule type" value="Genomic_DNA"/>
</dbReference>
<keyword evidence="3" id="KW-1185">Reference proteome</keyword>
<evidence type="ECO:0000256" key="1">
    <source>
        <dbReference type="SAM" id="Phobius"/>
    </source>
</evidence>
<evidence type="ECO:0000313" key="3">
    <source>
        <dbReference type="Proteomes" id="UP000648257"/>
    </source>
</evidence>
<evidence type="ECO:0000313" key="2">
    <source>
        <dbReference type="EMBL" id="MBC3806617.1"/>
    </source>
</evidence>
<evidence type="ECO:0008006" key="4">
    <source>
        <dbReference type="Google" id="ProtNLM"/>
    </source>
</evidence>
<comment type="caution">
    <text evidence="2">The sequence shown here is derived from an EMBL/GenBank/DDBJ whole genome shotgun (WGS) entry which is preliminary data.</text>
</comment>
<sequence>MKPKNELPWRRRELPQPKIGRGPAFLSSRVLWAGAFAAMGALGSFVLLQGVDSLKNMRTLPSEVRTTYNTFLGWYFDDAKWTGTWSSREEGNIEDFRQSDLPLELTMSSERGKVSGEMFNLGVCSLNPLLAPVLIEGEINGKVLIAYAYAYVGGEKRLLYTFDMRQESVDPVATIKPIKNPLQLLPTEARLVRRLEEQTAASDVTSAPNATHPDFQCAESPLQYIQ</sequence>
<accession>A0ABR6X137</accession>
<keyword evidence="1" id="KW-1133">Transmembrane helix</keyword>
<organism evidence="2 3">
    <name type="scientific">Undibacterium seohonense</name>
    <dbReference type="NCBI Taxonomy" id="1344950"/>
    <lineage>
        <taxon>Bacteria</taxon>
        <taxon>Pseudomonadati</taxon>
        <taxon>Pseudomonadota</taxon>
        <taxon>Betaproteobacteria</taxon>
        <taxon>Burkholderiales</taxon>
        <taxon>Oxalobacteraceae</taxon>
        <taxon>Undibacterium</taxon>
    </lineage>
</organism>
<gene>
    <name evidence="2" type="ORF">H8K52_04560</name>
</gene>
<keyword evidence="1" id="KW-0812">Transmembrane</keyword>